<feature type="domain" description="Response regulatory" evidence="7">
    <location>
        <begin position="10"/>
        <end position="129"/>
    </location>
</feature>
<dbReference type="AlphaFoldDB" id="A0A087ABQ6"/>
<dbReference type="InterPro" id="IPR039420">
    <property type="entry name" value="WalR-like"/>
</dbReference>
<keyword evidence="8" id="KW-0378">Hydrolase</keyword>
<comment type="caution">
    <text evidence="8">The sequence shown here is derived from an EMBL/GenBank/DDBJ whole genome shotgun (WGS) entry which is preliminary data.</text>
</comment>
<evidence type="ECO:0000313" key="9">
    <source>
        <dbReference type="Proteomes" id="UP000029072"/>
    </source>
</evidence>
<keyword evidence="1 5" id="KW-0597">Phosphoprotein</keyword>
<evidence type="ECO:0000256" key="2">
    <source>
        <dbReference type="ARBA" id="ARBA00023015"/>
    </source>
</evidence>
<evidence type="ECO:0000259" key="6">
    <source>
        <dbReference type="PROSITE" id="PS50043"/>
    </source>
</evidence>
<dbReference type="Gene3D" id="3.40.50.2300">
    <property type="match status" value="1"/>
</dbReference>
<dbReference type="eggNOG" id="COG2197">
    <property type="taxonomic scope" value="Bacteria"/>
</dbReference>
<dbReference type="STRING" id="1437609.BCAL_0577"/>
<dbReference type="SUPFAM" id="SSF46894">
    <property type="entry name" value="C-terminal effector domain of the bipartite response regulators"/>
    <property type="match status" value="1"/>
</dbReference>
<dbReference type="EC" id="3.1.1.61" evidence="8"/>
<dbReference type="GO" id="GO:0006355">
    <property type="term" value="P:regulation of DNA-templated transcription"/>
    <property type="evidence" value="ECO:0007669"/>
    <property type="project" value="InterPro"/>
</dbReference>
<dbReference type="CDD" id="cd17535">
    <property type="entry name" value="REC_NarL-like"/>
    <property type="match status" value="1"/>
</dbReference>
<dbReference type="InterPro" id="IPR001789">
    <property type="entry name" value="Sig_transdc_resp-reg_receiver"/>
</dbReference>
<proteinExistence type="predicted"/>
<feature type="domain" description="HTH luxR-type" evidence="6">
    <location>
        <begin position="160"/>
        <end position="225"/>
    </location>
</feature>
<evidence type="ECO:0000256" key="3">
    <source>
        <dbReference type="ARBA" id="ARBA00023125"/>
    </source>
</evidence>
<dbReference type="InterPro" id="IPR000792">
    <property type="entry name" value="Tscrpt_reg_LuxR_C"/>
</dbReference>
<name>A0A087ABQ6_9BIFI</name>
<protein>
    <submittedName>
        <fullName evidence="8">Two component transcriptional regulator, LuxR family</fullName>
        <ecNumber evidence="8">3.1.1.61</ecNumber>
    </submittedName>
</protein>
<dbReference type="SUPFAM" id="SSF52172">
    <property type="entry name" value="CheY-like"/>
    <property type="match status" value="1"/>
</dbReference>
<reference evidence="8 9" key="1">
    <citation type="submission" date="2014-03" db="EMBL/GenBank/DDBJ databases">
        <title>Genomics of Bifidobacteria.</title>
        <authorList>
            <person name="Ventura M."/>
            <person name="Milani C."/>
            <person name="Lugli G.A."/>
        </authorList>
    </citation>
    <scope>NUCLEOTIDE SEQUENCE [LARGE SCALE GENOMIC DNA]</scope>
    <source>
        <strain evidence="8 9">DSM 23973</strain>
    </source>
</reference>
<keyword evidence="2" id="KW-0805">Transcription regulation</keyword>
<dbReference type="SMART" id="SM00448">
    <property type="entry name" value="REC"/>
    <property type="match status" value="1"/>
</dbReference>
<dbReference type="RefSeq" id="WP_032743799.1">
    <property type="nucleotide sequence ID" value="NZ_JDUV01000004.1"/>
</dbReference>
<dbReference type="GO" id="GO:0008984">
    <property type="term" value="F:protein-glutamate methylesterase activity"/>
    <property type="evidence" value="ECO:0007669"/>
    <property type="project" value="UniProtKB-EC"/>
</dbReference>
<dbReference type="SMART" id="SM00421">
    <property type="entry name" value="HTH_LUXR"/>
    <property type="match status" value="1"/>
</dbReference>
<keyword evidence="4" id="KW-0804">Transcription</keyword>
<dbReference type="CDD" id="cd06170">
    <property type="entry name" value="LuxR_C_like"/>
    <property type="match status" value="1"/>
</dbReference>
<evidence type="ECO:0000256" key="5">
    <source>
        <dbReference type="PROSITE-ProRule" id="PRU00169"/>
    </source>
</evidence>
<dbReference type="GO" id="GO:0000160">
    <property type="term" value="P:phosphorelay signal transduction system"/>
    <property type="evidence" value="ECO:0007669"/>
    <property type="project" value="InterPro"/>
</dbReference>
<sequence>MKDARDDIIKVMLVDDMRGARTGFMMMLNNDPNIIVSSQAADGAQAIEFLRQSPQQLPDVILMDVRMPVMDGIEATGIIKEQFPQIQILILTTYDEDDYAFDGLARGASGFLLKDATPKQLRDAVHAVHNGDAVLTPRITGEVLNRGVRPISDNTRIKLLRSLFDGLSKREREVAELVAAGLSNQEIAERLFIETTSVRRTVSRILARMHMRDRVQIAIAWYQSGLDQITGGKPA</sequence>
<dbReference type="PANTHER" id="PTHR43214">
    <property type="entry name" value="TWO-COMPONENT RESPONSE REGULATOR"/>
    <property type="match status" value="1"/>
</dbReference>
<dbReference type="Pfam" id="PF00072">
    <property type="entry name" value="Response_reg"/>
    <property type="match status" value="1"/>
</dbReference>
<dbReference type="EMBL" id="JGYS01000003">
    <property type="protein sequence ID" value="KFI56206.1"/>
    <property type="molecule type" value="Genomic_DNA"/>
</dbReference>
<dbReference type="InterPro" id="IPR016032">
    <property type="entry name" value="Sig_transdc_resp-reg_C-effctor"/>
</dbReference>
<dbReference type="InterPro" id="IPR058245">
    <property type="entry name" value="NreC/VraR/RcsB-like_REC"/>
</dbReference>
<organism evidence="8 9">
    <name type="scientific">Bifidobacterium callitrichos DSM 23973</name>
    <dbReference type="NCBI Taxonomy" id="1437609"/>
    <lineage>
        <taxon>Bacteria</taxon>
        <taxon>Bacillati</taxon>
        <taxon>Actinomycetota</taxon>
        <taxon>Actinomycetes</taxon>
        <taxon>Bifidobacteriales</taxon>
        <taxon>Bifidobacteriaceae</taxon>
        <taxon>Bifidobacterium</taxon>
    </lineage>
</organism>
<evidence type="ECO:0000256" key="4">
    <source>
        <dbReference type="ARBA" id="ARBA00023163"/>
    </source>
</evidence>
<gene>
    <name evidence="8" type="ORF">BCAL_0577</name>
</gene>
<accession>A0A087ABQ6</accession>
<evidence type="ECO:0000313" key="8">
    <source>
        <dbReference type="EMBL" id="KFI56206.1"/>
    </source>
</evidence>
<evidence type="ECO:0000259" key="7">
    <source>
        <dbReference type="PROSITE" id="PS50110"/>
    </source>
</evidence>
<dbReference type="Proteomes" id="UP000029072">
    <property type="component" value="Unassembled WGS sequence"/>
</dbReference>
<dbReference type="PANTHER" id="PTHR43214:SF24">
    <property type="entry name" value="TRANSCRIPTIONAL REGULATORY PROTEIN NARL-RELATED"/>
    <property type="match status" value="1"/>
</dbReference>
<dbReference type="PROSITE" id="PS50110">
    <property type="entry name" value="RESPONSE_REGULATORY"/>
    <property type="match status" value="1"/>
</dbReference>
<feature type="modified residue" description="4-aspartylphosphate" evidence="5">
    <location>
        <position position="64"/>
    </location>
</feature>
<dbReference type="OrthoDB" id="9808843at2"/>
<dbReference type="GO" id="GO:0003677">
    <property type="term" value="F:DNA binding"/>
    <property type="evidence" value="ECO:0007669"/>
    <property type="project" value="UniProtKB-KW"/>
</dbReference>
<dbReference type="Pfam" id="PF00196">
    <property type="entry name" value="GerE"/>
    <property type="match status" value="1"/>
</dbReference>
<dbReference type="InterPro" id="IPR011006">
    <property type="entry name" value="CheY-like_superfamily"/>
</dbReference>
<dbReference type="PRINTS" id="PR00038">
    <property type="entry name" value="HTHLUXR"/>
</dbReference>
<keyword evidence="3" id="KW-0238">DNA-binding</keyword>
<dbReference type="PROSITE" id="PS50043">
    <property type="entry name" value="HTH_LUXR_2"/>
    <property type="match status" value="1"/>
</dbReference>
<evidence type="ECO:0000256" key="1">
    <source>
        <dbReference type="ARBA" id="ARBA00022553"/>
    </source>
</evidence>